<evidence type="ECO:0008006" key="4">
    <source>
        <dbReference type="Google" id="ProtNLM"/>
    </source>
</evidence>
<feature type="coiled-coil region" evidence="1">
    <location>
        <begin position="308"/>
        <end position="335"/>
    </location>
</feature>
<dbReference type="EMBL" id="BNJG01000001">
    <property type="protein sequence ID" value="GHO53747.1"/>
    <property type="molecule type" value="Genomic_DNA"/>
</dbReference>
<keyword evidence="1" id="KW-0175">Coiled coil</keyword>
<protein>
    <recommendedName>
        <fullName evidence="4">DUF3375 domain-containing protein</fullName>
    </recommendedName>
</protein>
<comment type="caution">
    <text evidence="2">The sequence shown here is derived from an EMBL/GenBank/DDBJ whole genome shotgun (WGS) entry which is preliminary data.</text>
</comment>
<keyword evidence="3" id="KW-1185">Reference proteome</keyword>
<dbReference type="InterPro" id="IPR021804">
    <property type="entry name" value="DUF3375"/>
</dbReference>
<evidence type="ECO:0000256" key="1">
    <source>
        <dbReference type="SAM" id="Coils"/>
    </source>
</evidence>
<accession>A0ABQ3UMA8</accession>
<organism evidence="2 3">
    <name type="scientific">Ktedonobacter robiniae</name>
    <dbReference type="NCBI Taxonomy" id="2778365"/>
    <lineage>
        <taxon>Bacteria</taxon>
        <taxon>Bacillati</taxon>
        <taxon>Chloroflexota</taxon>
        <taxon>Ktedonobacteria</taxon>
        <taxon>Ktedonobacterales</taxon>
        <taxon>Ktedonobacteraceae</taxon>
        <taxon>Ktedonobacter</taxon>
    </lineage>
</organism>
<dbReference type="Pfam" id="PF11855">
    <property type="entry name" value="DUF3375"/>
    <property type="match status" value="1"/>
</dbReference>
<evidence type="ECO:0000313" key="3">
    <source>
        <dbReference type="Proteomes" id="UP000654345"/>
    </source>
</evidence>
<dbReference type="RefSeq" id="WP_201370532.1">
    <property type="nucleotide sequence ID" value="NZ_BNJG01000001.1"/>
</dbReference>
<evidence type="ECO:0000313" key="2">
    <source>
        <dbReference type="EMBL" id="GHO53747.1"/>
    </source>
</evidence>
<sequence>MGFDMSEEQLAYTLEHASSIKLLKADSAALIISFLHREFKQAQRVAVPHPEFIEHLEEYLEYLREQKPGQYPGTAQAYIRTWSDSDHRFIHIVAHGNSEVPMVVLTSEAERAIGWLEDMQPRSFVGTESRFLLIVQLIRDLIEKSTDDPDKRLEQLEQQRKDLDQQIEQIYQTGMVEKQYSPTQLRERFIEASNMARQLLRDFRLVEERFRDIARSVQQAQLQPGARKGSLVEYVLDADADLKSSDQGRSFYTFWEFLISPSQRDELKAFLEQLTHLPELRSVLNEERVLPRLSSTLIEAAEKVVHSNARLAEQLRRLLDEQAAAENRRVQALIQDIKREGYRLAHVIDGSMTFLEIEGAPEINLSMERDLWKPEKARPSGEPPLLVSEEDLRDIDLTALYTPFSLDEDMLRARIETLLEYTPQIRLCEVLARYPVEKGLAEILTYCMLAARDARHQIDVDASETIRFSSLAQEDGSVERVLVVPSVLYRRSDYEGE</sequence>
<proteinExistence type="predicted"/>
<name>A0ABQ3UMA8_9CHLR</name>
<gene>
    <name evidence="2" type="ORF">KSB_22220</name>
</gene>
<reference evidence="2 3" key="1">
    <citation type="journal article" date="2021" name="Int. J. Syst. Evol. Microbiol.">
        <title>Reticulibacter mediterranei gen. nov., sp. nov., within the new family Reticulibacteraceae fam. nov., and Ktedonospora formicarum gen. nov., sp. nov., Ktedonobacter robiniae sp. nov., Dictyobacter formicarum sp. nov. and Dictyobacter arantiisoli sp. nov., belonging to the class Ktedonobacteria.</title>
        <authorList>
            <person name="Yabe S."/>
            <person name="Zheng Y."/>
            <person name="Wang C.M."/>
            <person name="Sakai Y."/>
            <person name="Abe K."/>
            <person name="Yokota A."/>
            <person name="Donadio S."/>
            <person name="Cavaletti L."/>
            <person name="Monciardini P."/>
        </authorList>
    </citation>
    <scope>NUCLEOTIDE SEQUENCE [LARGE SCALE GENOMIC DNA]</scope>
    <source>
        <strain evidence="2 3">SOSP1-30</strain>
    </source>
</reference>
<dbReference type="Proteomes" id="UP000654345">
    <property type="component" value="Unassembled WGS sequence"/>
</dbReference>